<proteinExistence type="predicted"/>
<feature type="compositionally biased region" description="Acidic residues" evidence="1">
    <location>
        <begin position="31"/>
        <end position="40"/>
    </location>
</feature>
<protein>
    <submittedName>
        <fullName evidence="2">Uncharacterized protein</fullName>
    </submittedName>
</protein>
<dbReference type="EMBL" id="GGEC01052071">
    <property type="protein sequence ID" value="MBX32555.1"/>
    <property type="molecule type" value="Transcribed_RNA"/>
</dbReference>
<feature type="compositionally biased region" description="Acidic residues" evidence="1">
    <location>
        <begin position="48"/>
        <end position="67"/>
    </location>
</feature>
<reference evidence="2" key="1">
    <citation type="submission" date="2018-02" db="EMBL/GenBank/DDBJ databases">
        <title>Rhizophora mucronata_Transcriptome.</title>
        <authorList>
            <person name="Meera S.P."/>
            <person name="Sreeshan A."/>
            <person name="Augustine A."/>
        </authorList>
    </citation>
    <scope>NUCLEOTIDE SEQUENCE</scope>
    <source>
        <tissue evidence="2">Leaf</tissue>
    </source>
</reference>
<feature type="region of interest" description="Disordered" evidence="1">
    <location>
        <begin position="1"/>
        <end position="67"/>
    </location>
</feature>
<dbReference type="AlphaFoldDB" id="A0A2P2MQR1"/>
<feature type="compositionally biased region" description="Low complexity" evidence="1">
    <location>
        <begin position="19"/>
        <end position="30"/>
    </location>
</feature>
<evidence type="ECO:0000313" key="2">
    <source>
        <dbReference type="EMBL" id="MBX32555.1"/>
    </source>
</evidence>
<evidence type="ECO:0000256" key="1">
    <source>
        <dbReference type="SAM" id="MobiDB-lite"/>
    </source>
</evidence>
<organism evidence="2">
    <name type="scientific">Rhizophora mucronata</name>
    <name type="common">Asiatic mangrove</name>
    <dbReference type="NCBI Taxonomy" id="61149"/>
    <lineage>
        <taxon>Eukaryota</taxon>
        <taxon>Viridiplantae</taxon>
        <taxon>Streptophyta</taxon>
        <taxon>Embryophyta</taxon>
        <taxon>Tracheophyta</taxon>
        <taxon>Spermatophyta</taxon>
        <taxon>Magnoliopsida</taxon>
        <taxon>eudicotyledons</taxon>
        <taxon>Gunneridae</taxon>
        <taxon>Pentapetalae</taxon>
        <taxon>rosids</taxon>
        <taxon>fabids</taxon>
        <taxon>Malpighiales</taxon>
        <taxon>Rhizophoraceae</taxon>
        <taxon>Rhizophora</taxon>
    </lineage>
</organism>
<name>A0A2P2MQR1_RHIMU</name>
<accession>A0A2P2MQR1</accession>
<sequence>MAKPSKRPVSSDDALSDGSNSSSEEQVNEQINEDDEEELEAVARSAESEDDDAAEADGEGENAEGNEVDEVIIRSNCWFSGFFFFLFVGFMEEMVRSA</sequence>